<evidence type="ECO:0000313" key="3">
    <source>
        <dbReference type="EMBL" id="GAA4285547.1"/>
    </source>
</evidence>
<dbReference type="PROSITE" id="PS52050">
    <property type="entry name" value="WYL"/>
    <property type="match status" value="1"/>
</dbReference>
<feature type="domain" description="WYL" evidence="1">
    <location>
        <begin position="157"/>
        <end position="219"/>
    </location>
</feature>
<dbReference type="PANTHER" id="PTHR34580:SF3">
    <property type="entry name" value="PROTEIN PAFB"/>
    <property type="match status" value="1"/>
</dbReference>
<sequence>MEGVNDAEKKVREQTERILNLLIALRATAGWTDRDTLKSCIDEYAGLSDSAFDRAFSRDKSLLRTMGIEISTTSWKDAHTGANGYGYRITQDDYALPEIDLTPEEAAVLSVASRFWQDSALGIHTGRALNKLRGLGIDLHASAEDGAPEAPFDTESFSVALSAVNARRAVEFDYRKPGGPVSHRRLEPYTLLTRGDRVYLIGRDIDKDDIRTFRLARVEGRISPVRRRKDGDYEIPDDFRVSDWFRPDRASGPAHTARVRVRPGRADPVRRIGTPVGAEDGWDVLEISCEDPEELAASLLGYGAAVRPAAPPELVAAHEEMLRRTRDALAQVLDGKAVGR</sequence>
<dbReference type="EMBL" id="BAABAZ010000012">
    <property type="protein sequence ID" value="GAA4285547.1"/>
    <property type="molecule type" value="Genomic_DNA"/>
</dbReference>
<dbReference type="Pfam" id="PF25583">
    <property type="entry name" value="WCX"/>
    <property type="match status" value="1"/>
</dbReference>
<accession>A0ABP8EP14</accession>
<dbReference type="InterPro" id="IPR026881">
    <property type="entry name" value="WYL_dom"/>
</dbReference>
<evidence type="ECO:0000259" key="1">
    <source>
        <dbReference type="Pfam" id="PF13280"/>
    </source>
</evidence>
<dbReference type="InterPro" id="IPR051534">
    <property type="entry name" value="CBASS_pafABC_assoc_protein"/>
</dbReference>
<evidence type="ECO:0000313" key="4">
    <source>
        <dbReference type="Proteomes" id="UP001501586"/>
    </source>
</evidence>
<gene>
    <name evidence="3" type="ORF">GCM10022261_30780</name>
</gene>
<protein>
    <submittedName>
        <fullName evidence="3">YafY family protein</fullName>
    </submittedName>
</protein>
<evidence type="ECO:0000259" key="2">
    <source>
        <dbReference type="Pfam" id="PF25583"/>
    </source>
</evidence>
<organism evidence="3 4">
    <name type="scientific">Brevibacterium daeguense</name>
    <dbReference type="NCBI Taxonomy" id="909936"/>
    <lineage>
        <taxon>Bacteria</taxon>
        <taxon>Bacillati</taxon>
        <taxon>Actinomycetota</taxon>
        <taxon>Actinomycetes</taxon>
        <taxon>Micrococcales</taxon>
        <taxon>Brevibacteriaceae</taxon>
        <taxon>Brevibacterium</taxon>
    </lineage>
</organism>
<dbReference type="Pfam" id="PF13280">
    <property type="entry name" value="WYL"/>
    <property type="match status" value="1"/>
</dbReference>
<comment type="caution">
    <text evidence="3">The sequence shown here is derived from an EMBL/GenBank/DDBJ whole genome shotgun (WGS) entry which is preliminary data.</text>
</comment>
<name>A0ABP8EP14_9MICO</name>
<proteinExistence type="predicted"/>
<dbReference type="InterPro" id="IPR057727">
    <property type="entry name" value="WCX_dom"/>
</dbReference>
<dbReference type="PANTHER" id="PTHR34580">
    <property type="match status" value="1"/>
</dbReference>
<dbReference type="Proteomes" id="UP001501586">
    <property type="component" value="Unassembled WGS sequence"/>
</dbReference>
<reference evidence="4" key="1">
    <citation type="journal article" date="2019" name="Int. J. Syst. Evol. Microbiol.">
        <title>The Global Catalogue of Microorganisms (GCM) 10K type strain sequencing project: providing services to taxonomists for standard genome sequencing and annotation.</title>
        <authorList>
            <consortium name="The Broad Institute Genomics Platform"/>
            <consortium name="The Broad Institute Genome Sequencing Center for Infectious Disease"/>
            <person name="Wu L."/>
            <person name="Ma J."/>
        </authorList>
    </citation>
    <scope>NUCLEOTIDE SEQUENCE [LARGE SCALE GENOMIC DNA]</scope>
    <source>
        <strain evidence="4">JCM 17458</strain>
    </source>
</reference>
<keyword evidence="4" id="KW-1185">Reference proteome</keyword>
<feature type="domain" description="WCX" evidence="2">
    <location>
        <begin position="254"/>
        <end position="324"/>
    </location>
</feature>